<comment type="caution">
    <text evidence="1">The sequence shown here is derived from an EMBL/GenBank/DDBJ whole genome shotgun (WGS) entry which is preliminary data.</text>
</comment>
<gene>
    <name evidence="1" type="ORF">BJ138DRAFT_1164974</name>
</gene>
<organism evidence="1 2">
    <name type="scientific">Hygrophoropsis aurantiaca</name>
    <dbReference type="NCBI Taxonomy" id="72124"/>
    <lineage>
        <taxon>Eukaryota</taxon>
        <taxon>Fungi</taxon>
        <taxon>Dikarya</taxon>
        <taxon>Basidiomycota</taxon>
        <taxon>Agaricomycotina</taxon>
        <taxon>Agaricomycetes</taxon>
        <taxon>Agaricomycetidae</taxon>
        <taxon>Boletales</taxon>
        <taxon>Coniophorineae</taxon>
        <taxon>Hygrophoropsidaceae</taxon>
        <taxon>Hygrophoropsis</taxon>
    </lineage>
</organism>
<accession>A0ACB7ZW03</accession>
<name>A0ACB7ZW03_9AGAM</name>
<evidence type="ECO:0000313" key="1">
    <source>
        <dbReference type="EMBL" id="KAH7905331.1"/>
    </source>
</evidence>
<sequence>MAIGIYTQTARMMLVKTVAFAALMATTTTSARPTSDTKSANSAVNYNYEFYVYSSRNFKGKDMFLGNYVRGEPGKGAPCHKCQPLNSEVTHNVQSFYFMELAVPSTKTSGFTVEFWSDAKCEGKVLKTYHNDQSIGNAPAIHPAKAVKVCRYN</sequence>
<feature type="non-terminal residue" evidence="1">
    <location>
        <position position="153"/>
    </location>
</feature>
<proteinExistence type="predicted"/>
<evidence type="ECO:0000313" key="2">
    <source>
        <dbReference type="Proteomes" id="UP000790377"/>
    </source>
</evidence>
<dbReference type="EMBL" id="MU268215">
    <property type="protein sequence ID" value="KAH7905331.1"/>
    <property type="molecule type" value="Genomic_DNA"/>
</dbReference>
<reference evidence="1" key="1">
    <citation type="journal article" date="2021" name="New Phytol.">
        <title>Evolutionary innovations through gain and loss of genes in the ectomycorrhizal Boletales.</title>
        <authorList>
            <person name="Wu G."/>
            <person name="Miyauchi S."/>
            <person name="Morin E."/>
            <person name="Kuo A."/>
            <person name="Drula E."/>
            <person name="Varga T."/>
            <person name="Kohler A."/>
            <person name="Feng B."/>
            <person name="Cao Y."/>
            <person name="Lipzen A."/>
            <person name="Daum C."/>
            <person name="Hundley H."/>
            <person name="Pangilinan J."/>
            <person name="Johnson J."/>
            <person name="Barry K."/>
            <person name="LaButti K."/>
            <person name="Ng V."/>
            <person name="Ahrendt S."/>
            <person name="Min B."/>
            <person name="Choi I.G."/>
            <person name="Park H."/>
            <person name="Plett J.M."/>
            <person name="Magnuson J."/>
            <person name="Spatafora J.W."/>
            <person name="Nagy L.G."/>
            <person name="Henrissat B."/>
            <person name="Grigoriev I.V."/>
            <person name="Yang Z.L."/>
            <person name="Xu J."/>
            <person name="Martin F.M."/>
        </authorList>
    </citation>
    <scope>NUCLEOTIDE SEQUENCE</scope>
    <source>
        <strain evidence="1">ATCC 28755</strain>
    </source>
</reference>
<dbReference type="Proteomes" id="UP000790377">
    <property type="component" value="Unassembled WGS sequence"/>
</dbReference>
<protein>
    <submittedName>
        <fullName evidence="1">Uncharacterized protein</fullName>
    </submittedName>
</protein>
<keyword evidence="2" id="KW-1185">Reference proteome</keyword>